<dbReference type="InterPro" id="IPR014710">
    <property type="entry name" value="RmlC-like_jellyroll"/>
</dbReference>
<evidence type="ECO:0000259" key="4">
    <source>
        <dbReference type="PROSITE" id="PS50042"/>
    </source>
</evidence>
<dbReference type="Gene3D" id="2.60.120.10">
    <property type="entry name" value="Jelly Rolls"/>
    <property type="match status" value="1"/>
</dbReference>
<dbReference type="CDD" id="cd00038">
    <property type="entry name" value="CAP_ED"/>
    <property type="match status" value="1"/>
</dbReference>
<dbReference type="Pfam" id="PF13545">
    <property type="entry name" value="HTH_Crp_2"/>
    <property type="match status" value="1"/>
</dbReference>
<name>A0A395V4A4_9FIRM</name>
<dbReference type="SUPFAM" id="SSF46785">
    <property type="entry name" value="Winged helix' DNA-binding domain"/>
    <property type="match status" value="1"/>
</dbReference>
<reference evidence="5 6" key="1">
    <citation type="submission" date="2018-08" db="EMBL/GenBank/DDBJ databases">
        <title>A genome reference for cultivated species of the human gut microbiota.</title>
        <authorList>
            <person name="Zou Y."/>
            <person name="Xue W."/>
            <person name="Luo G."/>
        </authorList>
    </citation>
    <scope>NUCLEOTIDE SEQUENCE [LARGE SCALE GENOMIC DNA]</scope>
    <source>
        <strain evidence="5 6">AF22-12AC</strain>
    </source>
</reference>
<evidence type="ECO:0000313" key="5">
    <source>
        <dbReference type="EMBL" id="RGS37660.1"/>
    </source>
</evidence>
<organism evidence="5 6">
    <name type="scientific">Roseburia hominis</name>
    <dbReference type="NCBI Taxonomy" id="301301"/>
    <lineage>
        <taxon>Bacteria</taxon>
        <taxon>Bacillati</taxon>
        <taxon>Bacillota</taxon>
        <taxon>Clostridia</taxon>
        <taxon>Lachnospirales</taxon>
        <taxon>Lachnospiraceae</taxon>
        <taxon>Roseburia</taxon>
    </lineage>
</organism>
<dbReference type="InterPro" id="IPR000595">
    <property type="entry name" value="cNMP-bd_dom"/>
</dbReference>
<accession>A0A395V4A4</accession>
<feature type="domain" description="Cyclic nucleotide-binding" evidence="4">
    <location>
        <begin position="42"/>
        <end position="140"/>
    </location>
</feature>
<evidence type="ECO:0000313" key="6">
    <source>
        <dbReference type="Proteomes" id="UP000266172"/>
    </source>
</evidence>
<dbReference type="InterPro" id="IPR018490">
    <property type="entry name" value="cNMP-bd_dom_sf"/>
</dbReference>
<dbReference type="GO" id="GO:0003677">
    <property type="term" value="F:DNA binding"/>
    <property type="evidence" value="ECO:0007669"/>
    <property type="project" value="UniProtKB-KW"/>
</dbReference>
<dbReference type="InterPro" id="IPR036390">
    <property type="entry name" value="WH_DNA-bd_sf"/>
</dbReference>
<dbReference type="GO" id="GO:0006355">
    <property type="term" value="P:regulation of DNA-templated transcription"/>
    <property type="evidence" value="ECO:0007669"/>
    <property type="project" value="InterPro"/>
</dbReference>
<dbReference type="SUPFAM" id="SSF51206">
    <property type="entry name" value="cAMP-binding domain-like"/>
    <property type="match status" value="1"/>
</dbReference>
<comment type="caution">
    <text evidence="5">The sequence shown here is derived from an EMBL/GenBank/DDBJ whole genome shotgun (WGS) entry which is preliminary data.</text>
</comment>
<keyword evidence="3" id="KW-0804">Transcription</keyword>
<proteinExistence type="predicted"/>
<dbReference type="EMBL" id="QRVL01000014">
    <property type="protein sequence ID" value="RGS37660.1"/>
    <property type="molecule type" value="Genomic_DNA"/>
</dbReference>
<protein>
    <submittedName>
        <fullName evidence="5">Crp/Fnr family transcriptional regulator</fullName>
    </submittedName>
</protein>
<dbReference type="RefSeq" id="WP_118097993.1">
    <property type="nucleotide sequence ID" value="NZ_CAKMUY010000006.1"/>
</dbReference>
<dbReference type="InterPro" id="IPR012318">
    <property type="entry name" value="HTH_CRP"/>
</dbReference>
<evidence type="ECO:0000256" key="1">
    <source>
        <dbReference type="ARBA" id="ARBA00023015"/>
    </source>
</evidence>
<dbReference type="AlphaFoldDB" id="A0A395V4A4"/>
<dbReference type="Proteomes" id="UP000266172">
    <property type="component" value="Unassembled WGS sequence"/>
</dbReference>
<keyword evidence="1" id="KW-0805">Transcription regulation</keyword>
<evidence type="ECO:0000256" key="3">
    <source>
        <dbReference type="ARBA" id="ARBA00023163"/>
    </source>
</evidence>
<sequence>MLELTNSLFYLISKTEGGCSGNRKYMIIETALYQDVLEHSSIFRQLPKDKYPNVLRCLNARVVDYPQDASIAALGDSSGCSGILLTGMLEEYLVDENGNQIIINHLRSGDVFGAESVCAGQVASHVYIHTVEKSKILMLDFAALLSEKTFSCSCRMQVTTNLMQEFARQVMFFNSKIRILSQKKLRDKLKIYLQTLEIAPDGTVCLPYSRRELSEYLYADRSALSRELCKMRDEGILNFSGSRLQILDPDFLAI</sequence>
<dbReference type="PROSITE" id="PS50042">
    <property type="entry name" value="CNMP_BINDING_3"/>
    <property type="match status" value="1"/>
</dbReference>
<evidence type="ECO:0000256" key="2">
    <source>
        <dbReference type="ARBA" id="ARBA00023125"/>
    </source>
</evidence>
<dbReference type="Pfam" id="PF00027">
    <property type="entry name" value="cNMP_binding"/>
    <property type="match status" value="1"/>
</dbReference>
<keyword evidence="2" id="KW-0238">DNA-binding</keyword>
<gene>
    <name evidence="5" type="ORF">DWX93_13795</name>
</gene>